<reference evidence="2" key="1">
    <citation type="submission" date="2017-08" db="EMBL/GenBank/DDBJ databases">
        <authorList>
            <person name="Cuomo C."/>
            <person name="Billmyre B."/>
            <person name="Heitman J."/>
        </authorList>
    </citation>
    <scope>NUCLEOTIDE SEQUENCE</scope>
    <source>
        <strain evidence="2">CBS 12478</strain>
    </source>
</reference>
<organism evidence="2 3">
    <name type="scientific">Kwoniella shandongensis</name>
    <dbReference type="NCBI Taxonomy" id="1734106"/>
    <lineage>
        <taxon>Eukaryota</taxon>
        <taxon>Fungi</taxon>
        <taxon>Dikarya</taxon>
        <taxon>Basidiomycota</taxon>
        <taxon>Agaricomycotina</taxon>
        <taxon>Tremellomycetes</taxon>
        <taxon>Tremellales</taxon>
        <taxon>Cryptococcaceae</taxon>
        <taxon>Kwoniella</taxon>
    </lineage>
</organism>
<dbReference type="Proteomes" id="UP000322225">
    <property type="component" value="Chromosome 1"/>
</dbReference>
<name>A0A5M6BQC3_9TREE</name>
<protein>
    <submittedName>
        <fullName evidence="2">Uncharacterized protein</fullName>
    </submittedName>
</protein>
<gene>
    <name evidence="2" type="ORF">CI109_100104</name>
</gene>
<feature type="region of interest" description="Disordered" evidence="1">
    <location>
        <begin position="162"/>
        <end position="311"/>
    </location>
</feature>
<dbReference type="KEGG" id="ksn:43592780"/>
<proteinExistence type="predicted"/>
<feature type="compositionally biased region" description="Acidic residues" evidence="1">
    <location>
        <begin position="229"/>
        <end position="243"/>
    </location>
</feature>
<dbReference type="EMBL" id="CP144051">
    <property type="protein sequence ID" value="WWD15682.1"/>
    <property type="molecule type" value="Genomic_DNA"/>
</dbReference>
<keyword evidence="3" id="KW-1185">Reference proteome</keyword>
<accession>A0A5M6BQC3</accession>
<evidence type="ECO:0000313" key="3">
    <source>
        <dbReference type="Proteomes" id="UP000322225"/>
    </source>
</evidence>
<feature type="compositionally biased region" description="Polar residues" evidence="1">
    <location>
        <begin position="21"/>
        <end position="31"/>
    </location>
</feature>
<sequence length="365" mass="41001">MLRRRRKKRKKKKKRKKNAQAPKSEQWWPQTSLASCSSSSSSSAAAAAAAAAVLIPISSRRASKRIREFLGKKWGMESVGGGGYPSLRCVRVQRPWKGDQYADPQRNYAKRPVKLRDHMWLMTTCDHCNTQRKPCPMKGAEIQRTRRGMKILKYGKAYVPKVDSQRVEAQSPTPPTSSEGEEEQEEEDDSRRESPHHPATDPDTHSDPLTSDDAYDGFGHTYTSMEGSYADDDDEFDEEDDDDDRRSGNRLQANNAYNNASSPSSRIKASINSSSSSSRLPKSTIYHASSSGGFTSRSIRQDTADVQYPPARVPRPYLEGFPGARERDHALSEYGNAWTAKRVSEVDSEDEEESMMVGKKRARRA</sequence>
<dbReference type="RefSeq" id="XP_031857119.1">
    <property type="nucleotide sequence ID" value="XM_032008589.1"/>
</dbReference>
<dbReference type="AlphaFoldDB" id="A0A5M6BQC3"/>
<evidence type="ECO:0000256" key="1">
    <source>
        <dbReference type="SAM" id="MobiDB-lite"/>
    </source>
</evidence>
<feature type="compositionally biased region" description="Basic residues" evidence="1">
    <location>
        <begin position="1"/>
        <end position="18"/>
    </location>
</feature>
<reference evidence="2" key="2">
    <citation type="submission" date="2024-01" db="EMBL/GenBank/DDBJ databases">
        <title>Comparative genomics of Cryptococcus and Kwoniella reveals pathogenesis evolution and contrasting modes of karyotype evolution via chromosome fusion or intercentromeric recombination.</title>
        <authorList>
            <person name="Coelho M.A."/>
            <person name="David-Palma M."/>
            <person name="Shea T."/>
            <person name="Bowers K."/>
            <person name="McGinley-Smith S."/>
            <person name="Mohammad A.W."/>
            <person name="Gnirke A."/>
            <person name="Yurkov A.M."/>
            <person name="Nowrousian M."/>
            <person name="Sun S."/>
            <person name="Cuomo C.A."/>
            <person name="Heitman J."/>
        </authorList>
    </citation>
    <scope>NUCLEOTIDE SEQUENCE</scope>
    <source>
        <strain evidence="2">CBS 12478</strain>
    </source>
</reference>
<feature type="compositionally biased region" description="Low complexity" evidence="1">
    <location>
        <begin position="253"/>
        <end position="283"/>
    </location>
</feature>
<feature type="compositionally biased region" description="Basic and acidic residues" evidence="1">
    <location>
        <begin position="189"/>
        <end position="206"/>
    </location>
</feature>
<evidence type="ECO:0000313" key="2">
    <source>
        <dbReference type="EMBL" id="WWD15682.1"/>
    </source>
</evidence>
<dbReference type="GeneID" id="43592780"/>
<feature type="region of interest" description="Disordered" evidence="1">
    <location>
        <begin position="1"/>
        <end position="38"/>
    </location>
</feature>
<feature type="region of interest" description="Disordered" evidence="1">
    <location>
        <begin position="344"/>
        <end position="365"/>
    </location>
</feature>
<feature type="compositionally biased region" description="Acidic residues" evidence="1">
    <location>
        <begin position="179"/>
        <end position="188"/>
    </location>
</feature>
<feature type="compositionally biased region" description="Polar residues" evidence="1">
    <location>
        <begin position="286"/>
        <end position="298"/>
    </location>
</feature>